<keyword evidence="4" id="KW-1185">Reference proteome</keyword>
<feature type="domain" description="Kinesin-like" evidence="2">
    <location>
        <begin position="241"/>
        <end position="389"/>
    </location>
</feature>
<reference evidence="3 4" key="1">
    <citation type="submission" date="2017-03" db="EMBL/GenBank/DDBJ databases">
        <title>Genome Survey of Euroglyphus maynei.</title>
        <authorList>
            <person name="Arlian L.G."/>
            <person name="Morgan M.S."/>
            <person name="Rider S.D."/>
        </authorList>
    </citation>
    <scope>NUCLEOTIDE SEQUENCE [LARGE SCALE GENOMIC DNA]</scope>
    <source>
        <strain evidence="3">Arlian Lab</strain>
        <tissue evidence="3">Whole body</tissue>
    </source>
</reference>
<accession>A0A1Y3BML0</accession>
<feature type="region of interest" description="Disordered" evidence="1">
    <location>
        <begin position="703"/>
        <end position="724"/>
    </location>
</feature>
<protein>
    <recommendedName>
        <fullName evidence="2">Kinesin-like domain-containing protein</fullName>
    </recommendedName>
</protein>
<dbReference type="Pfam" id="PF12473">
    <property type="entry name" value="DUF3694"/>
    <property type="match status" value="1"/>
</dbReference>
<sequence>MGYLKVSIQPLTEDDLTAAAINSDKPPKTQQHARIDFADDDVQLMEIIEHEDYMFRVSIIQLYGLSKSYADVFCQFNFRHRSHEAFSTESVKNTAGKNGRSAGFYWSQNISVRVTRAFIDYLRQEPLIFELYGHYQHHPLHREAIFGGDGNKWPFRNTGNQVQSSLSQNQLGLPRPPPKRMQLTSYLPISTPIRSPRFTPGLVNEWQIMASRVTSASTSLVHSKVDLTVWIEVCELAPDGQYLPVVVDHNDDTPCHGTFLLHQGIQRRIRVTIMHHPDFDVHFRDLRELVIGRVRTHPDCSDFDDENDTSVLSLTLFFSEHLESLEDGRERFQYEAAWDSSLHNSLLLNRVTPSGERVYLTMSAYLDLDRCSQPGILTKDLCVIIYGRDSRTIPSLLTGGSHGSGLSTRVLKNILTGSYKNAELNHIMAIFELVLRRSLEAGSPGVQRRQRRVLDTSTMYVRGQENLGGWQPRGDSLIFDHQWELEKLYRLEMVERCRHRLLIRTAKSTATQKSFDEDELNDLPGKAIRSSMTTGMMRTSTSRLSLAALANSNLSVASGSTTQALISPVTTADAVLLSSNVTASTGTVSSSAIPRSSTFSAGIETLLEREKVEEFRTEHDRDLVAKCLKLIQFHIPSQPAPIFQTPPPPPGSSSNLLRTPTEWNMAGSNVSTPDNSVTPDKNFVSGLAVESWFEREKLSFTATNQTHSHHHHHQKQYQQSTSVHSNSPMGMIIDDISPSSTSGSNNLFFVYRQSYRKKATLVV</sequence>
<organism evidence="3 4">
    <name type="scientific">Euroglyphus maynei</name>
    <name type="common">Mayne's house dust mite</name>
    <dbReference type="NCBI Taxonomy" id="6958"/>
    <lineage>
        <taxon>Eukaryota</taxon>
        <taxon>Metazoa</taxon>
        <taxon>Ecdysozoa</taxon>
        <taxon>Arthropoda</taxon>
        <taxon>Chelicerata</taxon>
        <taxon>Arachnida</taxon>
        <taxon>Acari</taxon>
        <taxon>Acariformes</taxon>
        <taxon>Sarcoptiformes</taxon>
        <taxon>Astigmata</taxon>
        <taxon>Psoroptidia</taxon>
        <taxon>Analgoidea</taxon>
        <taxon>Pyroglyphidae</taxon>
        <taxon>Pyroglyphinae</taxon>
        <taxon>Euroglyphus</taxon>
    </lineage>
</organism>
<comment type="caution">
    <text evidence="3">The sequence shown here is derived from an EMBL/GenBank/DDBJ whole genome shotgun (WGS) entry which is preliminary data.</text>
</comment>
<dbReference type="InterPro" id="IPR022164">
    <property type="entry name" value="Kinesin-like"/>
</dbReference>
<proteinExistence type="predicted"/>
<evidence type="ECO:0000256" key="1">
    <source>
        <dbReference type="SAM" id="MobiDB-lite"/>
    </source>
</evidence>
<dbReference type="EMBL" id="MUJZ01014653">
    <property type="protein sequence ID" value="OTF81234.1"/>
    <property type="molecule type" value="Genomic_DNA"/>
</dbReference>
<gene>
    <name evidence="3" type="ORF">BLA29_002001</name>
</gene>
<evidence type="ECO:0000313" key="3">
    <source>
        <dbReference type="EMBL" id="OTF81234.1"/>
    </source>
</evidence>
<dbReference type="Proteomes" id="UP000194236">
    <property type="component" value="Unassembled WGS sequence"/>
</dbReference>
<evidence type="ECO:0000259" key="2">
    <source>
        <dbReference type="Pfam" id="PF12473"/>
    </source>
</evidence>
<dbReference type="AlphaFoldDB" id="A0A1Y3BML0"/>
<evidence type="ECO:0000313" key="4">
    <source>
        <dbReference type="Proteomes" id="UP000194236"/>
    </source>
</evidence>
<dbReference type="OrthoDB" id="6537966at2759"/>
<name>A0A1Y3BML0_EURMA</name>